<organism evidence="6 7">
    <name type="scientific">Paucilactobacillus vaccinostercus DSM 20634</name>
    <dbReference type="NCBI Taxonomy" id="1423813"/>
    <lineage>
        <taxon>Bacteria</taxon>
        <taxon>Bacillati</taxon>
        <taxon>Bacillota</taxon>
        <taxon>Bacilli</taxon>
        <taxon>Lactobacillales</taxon>
        <taxon>Lactobacillaceae</taxon>
        <taxon>Paucilactobacillus</taxon>
    </lineage>
</organism>
<accession>A0A0R2A4T5</accession>
<sequence length="106" mass="11622">MSNSKIIKALSYLSITFAPLLVPLIIWILSQSASSVQYHARRAFFLHLWPVILTVGALIVIGVTGVTTNDVFSTSAVSLLLLGVIAVIDVVLYIYNLVYGIRVLFE</sequence>
<dbReference type="EMBL" id="AYYY01000006">
    <property type="protein sequence ID" value="KRM62417.1"/>
    <property type="molecule type" value="Genomic_DNA"/>
</dbReference>
<dbReference type="PATRIC" id="fig|1423813.3.peg.2528"/>
<keyword evidence="4 5" id="KW-0472">Membrane</keyword>
<dbReference type="OrthoDB" id="2328241at2"/>
<name>A0A0R2A4T5_9LACO</name>
<dbReference type="InterPro" id="IPR019109">
    <property type="entry name" value="MamF_MmsF"/>
</dbReference>
<evidence type="ECO:0000256" key="2">
    <source>
        <dbReference type="ARBA" id="ARBA00022692"/>
    </source>
</evidence>
<keyword evidence="2 5" id="KW-0812">Transmembrane</keyword>
<comment type="subcellular location">
    <subcellularLocation>
        <location evidence="1">Membrane</location>
        <topology evidence="1">Multi-pass membrane protein</topology>
    </subcellularLocation>
</comment>
<dbReference type="AlphaFoldDB" id="A0A0R2A4T5"/>
<keyword evidence="7" id="KW-1185">Reference proteome</keyword>
<feature type="transmembrane region" description="Helical" evidence="5">
    <location>
        <begin position="76"/>
        <end position="98"/>
    </location>
</feature>
<reference evidence="6 7" key="1">
    <citation type="journal article" date="2015" name="Genome Announc.">
        <title>Expanding the biotechnology potential of lactobacilli through comparative genomics of 213 strains and associated genera.</title>
        <authorList>
            <person name="Sun Z."/>
            <person name="Harris H.M."/>
            <person name="McCann A."/>
            <person name="Guo C."/>
            <person name="Argimon S."/>
            <person name="Zhang W."/>
            <person name="Yang X."/>
            <person name="Jeffery I.B."/>
            <person name="Cooney J.C."/>
            <person name="Kagawa T.F."/>
            <person name="Liu W."/>
            <person name="Song Y."/>
            <person name="Salvetti E."/>
            <person name="Wrobel A."/>
            <person name="Rasinkangas P."/>
            <person name="Parkhill J."/>
            <person name="Rea M.C."/>
            <person name="O'Sullivan O."/>
            <person name="Ritari J."/>
            <person name="Douillard F.P."/>
            <person name="Paul Ross R."/>
            <person name="Yang R."/>
            <person name="Briner A.E."/>
            <person name="Felis G.E."/>
            <person name="de Vos W.M."/>
            <person name="Barrangou R."/>
            <person name="Klaenhammer T.R."/>
            <person name="Caufield P.W."/>
            <person name="Cui Y."/>
            <person name="Zhang H."/>
            <person name="O'Toole P.W."/>
        </authorList>
    </citation>
    <scope>NUCLEOTIDE SEQUENCE [LARGE SCALE GENOMIC DNA]</scope>
    <source>
        <strain evidence="6 7">DSM 20634</strain>
    </source>
</reference>
<evidence type="ECO:0008006" key="8">
    <source>
        <dbReference type="Google" id="ProtNLM"/>
    </source>
</evidence>
<dbReference type="Proteomes" id="UP000051733">
    <property type="component" value="Unassembled WGS sequence"/>
</dbReference>
<evidence type="ECO:0000256" key="5">
    <source>
        <dbReference type="SAM" id="Phobius"/>
    </source>
</evidence>
<dbReference type="RefSeq" id="WP_057777559.1">
    <property type="nucleotide sequence ID" value="NZ_AYYY01000006.1"/>
</dbReference>
<proteinExistence type="predicted"/>
<evidence type="ECO:0000313" key="6">
    <source>
        <dbReference type="EMBL" id="KRM62417.1"/>
    </source>
</evidence>
<gene>
    <name evidence="6" type="ORF">FC26_GL002481</name>
</gene>
<protein>
    <recommendedName>
        <fullName evidence="8">Integral membrane protein</fullName>
    </recommendedName>
</protein>
<evidence type="ECO:0000256" key="1">
    <source>
        <dbReference type="ARBA" id="ARBA00004141"/>
    </source>
</evidence>
<feature type="transmembrane region" description="Helical" evidence="5">
    <location>
        <begin position="42"/>
        <end position="64"/>
    </location>
</feature>
<evidence type="ECO:0000256" key="4">
    <source>
        <dbReference type="ARBA" id="ARBA00023136"/>
    </source>
</evidence>
<keyword evidence="3 5" id="KW-1133">Transmembrane helix</keyword>
<comment type="caution">
    <text evidence="6">The sequence shown here is derived from an EMBL/GenBank/DDBJ whole genome shotgun (WGS) entry which is preliminary data.</text>
</comment>
<dbReference type="STRING" id="1423813.FC26_GL002481"/>
<evidence type="ECO:0000313" key="7">
    <source>
        <dbReference type="Proteomes" id="UP000051733"/>
    </source>
</evidence>
<feature type="transmembrane region" description="Helical" evidence="5">
    <location>
        <begin position="12"/>
        <end position="30"/>
    </location>
</feature>
<evidence type="ECO:0000256" key="3">
    <source>
        <dbReference type="ARBA" id="ARBA00022989"/>
    </source>
</evidence>
<dbReference type="Pfam" id="PF09685">
    <property type="entry name" value="MamF_MmsF"/>
    <property type="match status" value="1"/>
</dbReference>